<evidence type="ECO:0000313" key="3">
    <source>
        <dbReference type="Proteomes" id="UP000030752"/>
    </source>
</evidence>
<reference evidence="2 3" key="1">
    <citation type="submission" date="2013-03" db="EMBL/GenBank/DDBJ databases">
        <title>The Genome Sequence of Phialophora europaea CBS 101466.</title>
        <authorList>
            <consortium name="The Broad Institute Genomics Platform"/>
            <person name="Cuomo C."/>
            <person name="de Hoog S."/>
            <person name="Gorbushina A."/>
            <person name="Walker B."/>
            <person name="Young S.K."/>
            <person name="Zeng Q."/>
            <person name="Gargeya S."/>
            <person name="Fitzgerald M."/>
            <person name="Haas B."/>
            <person name="Abouelleil A."/>
            <person name="Allen A.W."/>
            <person name="Alvarado L."/>
            <person name="Arachchi H.M."/>
            <person name="Berlin A.M."/>
            <person name="Chapman S.B."/>
            <person name="Gainer-Dewar J."/>
            <person name="Goldberg J."/>
            <person name="Griggs A."/>
            <person name="Gujja S."/>
            <person name="Hansen M."/>
            <person name="Howarth C."/>
            <person name="Imamovic A."/>
            <person name="Ireland A."/>
            <person name="Larimer J."/>
            <person name="McCowan C."/>
            <person name="Murphy C."/>
            <person name="Pearson M."/>
            <person name="Poon T.W."/>
            <person name="Priest M."/>
            <person name="Roberts A."/>
            <person name="Saif S."/>
            <person name="Shea T."/>
            <person name="Sisk P."/>
            <person name="Sykes S."/>
            <person name="Wortman J."/>
            <person name="Nusbaum C."/>
            <person name="Birren B."/>
        </authorList>
    </citation>
    <scope>NUCLEOTIDE SEQUENCE [LARGE SCALE GENOMIC DNA]</scope>
    <source>
        <strain evidence="2 3">CBS 101466</strain>
    </source>
</reference>
<accession>W2RLL5</accession>
<organism evidence="2 3">
    <name type="scientific">Cyphellophora europaea (strain CBS 101466)</name>
    <name type="common">Phialophora europaea</name>
    <dbReference type="NCBI Taxonomy" id="1220924"/>
    <lineage>
        <taxon>Eukaryota</taxon>
        <taxon>Fungi</taxon>
        <taxon>Dikarya</taxon>
        <taxon>Ascomycota</taxon>
        <taxon>Pezizomycotina</taxon>
        <taxon>Eurotiomycetes</taxon>
        <taxon>Chaetothyriomycetidae</taxon>
        <taxon>Chaetothyriales</taxon>
        <taxon>Cyphellophoraceae</taxon>
        <taxon>Cyphellophora</taxon>
    </lineage>
</organism>
<proteinExistence type="predicted"/>
<dbReference type="GO" id="GO:0005737">
    <property type="term" value="C:cytoplasm"/>
    <property type="evidence" value="ECO:0007669"/>
    <property type="project" value="TreeGrafter"/>
</dbReference>
<dbReference type="InterPro" id="IPR036188">
    <property type="entry name" value="FAD/NAD-bd_sf"/>
</dbReference>
<sequence length="459" mass="51043">MPSSDLPVDDPVESFWTAPPHHLDDYRSSDAPPSESDVVIIGSGYAGVGTAYHMFNARDPKPSTVMLEARRITSGATGRNGGHVKPDTYAGITRYASLYGVKEAAALQKFESSQVHLVKQLVEKEGLDCDFHLTRGVDAILDADLAEKRTKEYKQLVKDGVVDMKDVAYTPKKDAERVSGVKGAQAAFSFTAAHVWPRKMVHQLLEKLIDQGLQVYAHTPVTEISSTRDERGRWTVTTPRGTIKAKKVVVCTNAYTSSVLRQYKGKIVPVRGVCSHISSPKGAKTPHLPSTYSMRFDAEYYDYLVPRADGSIIVGGAREVFWHDKDSWWDNKNDNELVKNGEKYFDGYMQKYFHGWEDSGAKLDKIWTGIMGYSSDLVPHIGEVPGAPGQYICAGFSGHGMPQILLASQGIAKMVVEDVPYEQTGLPRVFKTSQARLDSKANHMEERFKSVWKRPQPRL</sequence>
<evidence type="ECO:0000313" key="2">
    <source>
        <dbReference type="EMBL" id="ETN36629.1"/>
    </source>
</evidence>
<dbReference type="Pfam" id="PF01266">
    <property type="entry name" value="DAO"/>
    <property type="match status" value="1"/>
</dbReference>
<dbReference type="Gene3D" id="3.50.50.60">
    <property type="entry name" value="FAD/NAD(P)-binding domain"/>
    <property type="match status" value="1"/>
</dbReference>
<dbReference type="VEuPathDB" id="FungiDB:HMPREF1541_08907"/>
<dbReference type="InterPro" id="IPR006076">
    <property type="entry name" value="FAD-dep_OxRdtase"/>
</dbReference>
<dbReference type="AlphaFoldDB" id="W2RLL5"/>
<dbReference type="InParanoid" id="W2RLL5"/>
<dbReference type="PANTHER" id="PTHR13847">
    <property type="entry name" value="SARCOSINE DEHYDROGENASE-RELATED"/>
    <property type="match status" value="1"/>
</dbReference>
<dbReference type="eggNOG" id="ENOG502QQ8N">
    <property type="taxonomic scope" value="Eukaryota"/>
</dbReference>
<keyword evidence="3" id="KW-1185">Reference proteome</keyword>
<dbReference type="STRING" id="1220924.W2RLL5"/>
<gene>
    <name evidence="2" type="ORF">HMPREF1541_08907</name>
</gene>
<dbReference type="Gene3D" id="3.30.9.10">
    <property type="entry name" value="D-Amino Acid Oxidase, subunit A, domain 2"/>
    <property type="match status" value="1"/>
</dbReference>
<evidence type="ECO:0000259" key="1">
    <source>
        <dbReference type="Pfam" id="PF01266"/>
    </source>
</evidence>
<dbReference type="PANTHER" id="PTHR13847:SF279">
    <property type="entry name" value="FAD DEPENDENT OXIDOREDUCTASE DOMAIN-CONTAINING PROTEIN-RELATED"/>
    <property type="match status" value="1"/>
</dbReference>
<dbReference type="OrthoDB" id="429143at2759"/>
<dbReference type="GeneID" id="19976246"/>
<dbReference type="EMBL" id="KB822725">
    <property type="protein sequence ID" value="ETN36629.1"/>
    <property type="molecule type" value="Genomic_DNA"/>
</dbReference>
<protein>
    <recommendedName>
        <fullName evidence="1">FAD dependent oxidoreductase domain-containing protein</fullName>
    </recommendedName>
</protein>
<feature type="domain" description="FAD dependent oxidoreductase" evidence="1">
    <location>
        <begin position="37"/>
        <end position="412"/>
    </location>
</feature>
<dbReference type="Proteomes" id="UP000030752">
    <property type="component" value="Unassembled WGS sequence"/>
</dbReference>
<name>W2RLL5_CYPE1</name>
<dbReference type="SUPFAM" id="SSF51905">
    <property type="entry name" value="FAD/NAD(P)-binding domain"/>
    <property type="match status" value="1"/>
</dbReference>
<dbReference type="HOGENOM" id="CLU_022730_0_1_1"/>
<dbReference type="RefSeq" id="XP_008721447.1">
    <property type="nucleotide sequence ID" value="XM_008723225.1"/>
</dbReference>